<name>A0A177TWR4_9BASI</name>
<evidence type="ECO:0000256" key="5">
    <source>
        <dbReference type="ARBA" id="ARBA00023136"/>
    </source>
</evidence>
<evidence type="ECO:0000256" key="1">
    <source>
        <dbReference type="ARBA" id="ARBA00004141"/>
    </source>
</evidence>
<dbReference type="AlphaFoldDB" id="A0A177TWR4"/>
<evidence type="ECO:0000256" key="4">
    <source>
        <dbReference type="ARBA" id="ARBA00022989"/>
    </source>
</evidence>
<dbReference type="GO" id="GO:0016020">
    <property type="term" value="C:membrane"/>
    <property type="evidence" value="ECO:0007669"/>
    <property type="project" value="UniProtKB-SubCell"/>
</dbReference>
<proteinExistence type="inferred from homology"/>
<dbReference type="Proteomes" id="UP000077521">
    <property type="component" value="Unassembled WGS sequence"/>
</dbReference>
<evidence type="ECO:0000313" key="7">
    <source>
        <dbReference type="Proteomes" id="UP000077521"/>
    </source>
</evidence>
<sequence>MVHVYPIAAALTVLIAVHGLRKGSLSSSGAMGALVAGYGTLANPLPTFGVLLLVFYLTGSRATKVKADVKARLEREAVTTSDRADGGKGVHNHKAHAGGQRDAMQVLCNSITGFASAVLFRLLYGGEVNPHRLGPLYIPPNASASWAGGNGFCALNPSAGDGWSRTLVLLALGHFACCMGDTLASELGILSRSKPVLVLNPFRQVPPGTNGGISAFGTLMSLVGGLFMGLTAAITTYLSNPACSVTSKSAPWLTLWSKGLDGTSHFTWLNIVILGGLGGLLGSMIDSVLGATFQRTYYSRETKQVLLGRLPRQEQSKPGGSASEWVVITGYDVLTNNQVNLISSIATSVLIAYLGTTVLV</sequence>
<dbReference type="PANTHER" id="PTHR13353">
    <property type="entry name" value="TRANSMEMBRANE PROTEIN 19"/>
    <property type="match status" value="1"/>
</dbReference>
<organism evidence="6 7">
    <name type="scientific">Tilletia indica</name>
    <dbReference type="NCBI Taxonomy" id="43049"/>
    <lineage>
        <taxon>Eukaryota</taxon>
        <taxon>Fungi</taxon>
        <taxon>Dikarya</taxon>
        <taxon>Basidiomycota</taxon>
        <taxon>Ustilaginomycotina</taxon>
        <taxon>Exobasidiomycetes</taxon>
        <taxon>Tilletiales</taxon>
        <taxon>Tilletiaceae</taxon>
        <taxon>Tilletia</taxon>
    </lineage>
</organism>
<keyword evidence="4" id="KW-1133">Transmembrane helix</keyword>
<comment type="subcellular location">
    <subcellularLocation>
        <location evidence="1">Membrane</location>
        <topology evidence="1">Multi-pass membrane protein</topology>
    </subcellularLocation>
</comment>
<gene>
    <name evidence="6" type="ORF">A4X13_0g1326</name>
</gene>
<reference evidence="6" key="2">
    <citation type="journal article" date="2019" name="IMA Fungus">
        <title>Genome sequencing and comparison of five Tilletia species to identify candidate genes for the detection of regulated species infecting wheat.</title>
        <authorList>
            <person name="Nguyen H.D.T."/>
            <person name="Sultana T."/>
            <person name="Kesanakurti P."/>
            <person name="Hambleton S."/>
        </authorList>
    </citation>
    <scope>NUCLEOTIDE SEQUENCE</scope>
    <source>
        <strain evidence="6">DAOMC 236416</strain>
    </source>
</reference>
<keyword evidence="5" id="KW-0472">Membrane</keyword>
<protein>
    <recommendedName>
        <fullName evidence="8">Integral membrane protein DUF92-domain-containing protein</fullName>
    </recommendedName>
</protein>
<dbReference type="PANTHER" id="PTHR13353:SF5">
    <property type="entry name" value="TRANSMEMBRANE PROTEIN 19"/>
    <property type="match status" value="1"/>
</dbReference>
<evidence type="ECO:0000256" key="2">
    <source>
        <dbReference type="ARBA" id="ARBA00009012"/>
    </source>
</evidence>
<keyword evidence="7" id="KW-1185">Reference proteome</keyword>
<comment type="similarity">
    <text evidence="2">Belongs to the TMEM19 family.</text>
</comment>
<reference evidence="6" key="1">
    <citation type="submission" date="2016-04" db="EMBL/GenBank/DDBJ databases">
        <authorList>
            <person name="Nguyen H.D."/>
            <person name="Samba Siva P."/>
            <person name="Cullis J."/>
            <person name="Levesque C.A."/>
            <person name="Hambleton S."/>
        </authorList>
    </citation>
    <scope>NUCLEOTIDE SEQUENCE</scope>
    <source>
        <strain evidence="6">DAOMC 236416</strain>
    </source>
</reference>
<dbReference type="InterPro" id="IPR002794">
    <property type="entry name" value="DUF92_TMEM19"/>
</dbReference>
<dbReference type="EMBL" id="LWDF02000051">
    <property type="protein sequence ID" value="KAE8258971.1"/>
    <property type="molecule type" value="Genomic_DNA"/>
</dbReference>
<evidence type="ECO:0000313" key="6">
    <source>
        <dbReference type="EMBL" id="KAE8258971.1"/>
    </source>
</evidence>
<evidence type="ECO:0000256" key="3">
    <source>
        <dbReference type="ARBA" id="ARBA00022692"/>
    </source>
</evidence>
<keyword evidence="3" id="KW-0812">Transmembrane</keyword>
<accession>A0A177TWR4</accession>
<dbReference type="Pfam" id="PF01940">
    <property type="entry name" value="DUF92"/>
    <property type="match status" value="1"/>
</dbReference>
<comment type="caution">
    <text evidence="6">The sequence shown here is derived from an EMBL/GenBank/DDBJ whole genome shotgun (WGS) entry which is preliminary data.</text>
</comment>
<evidence type="ECO:0008006" key="8">
    <source>
        <dbReference type="Google" id="ProtNLM"/>
    </source>
</evidence>